<name>A0ABP9HKX8_9ACTN</name>
<sequence length="361" mass="38406">MQDERDDGRELRLLQELLRTYGPCGQEDAVREVCLRELADLADEVRTDRAGNVVALLRGRGEDAGAPVVRVMAHLDELSMIVKRVEEDGSLHVTQLGVMNPGNFGLGPVAVLGDEEEVVGVLSLGSEHTTRESPRIWETKPEGGDRALDWDHVNVFTGRTPQELAAAGVHPGTRVCVHAGKRGLLEFGDHLGGYFLDDRAALVVVLAAARLLREQGRRPAADAYLVLTTSEELGGVGGSWAAGQLPGDVALAVEVGPAEAEYGTRVDANPIVGYHDAAGVYDKPLADHLVRLGRGLGLSPAPAVFDAFESDASQSKAKGRCAQAGLLCLPTLSTHGYEVVHRGAIGNCARLLAEYLVRPVG</sequence>
<gene>
    <name evidence="7" type="ORF">GCM10023225_13060</name>
</gene>
<evidence type="ECO:0000256" key="1">
    <source>
        <dbReference type="ARBA" id="ARBA00006272"/>
    </source>
</evidence>
<evidence type="ECO:0000256" key="5">
    <source>
        <dbReference type="ARBA" id="ARBA00022801"/>
    </source>
</evidence>
<dbReference type="PANTHER" id="PTHR32481">
    <property type="entry name" value="AMINOPEPTIDASE"/>
    <property type="match status" value="1"/>
</dbReference>
<dbReference type="SUPFAM" id="SSF53187">
    <property type="entry name" value="Zn-dependent exopeptidases"/>
    <property type="match status" value="1"/>
</dbReference>
<comment type="caution">
    <text evidence="7">The sequence shown here is derived from an EMBL/GenBank/DDBJ whole genome shotgun (WGS) entry which is preliminary data.</text>
</comment>
<proteinExistence type="inferred from homology"/>
<dbReference type="Proteomes" id="UP001501195">
    <property type="component" value="Unassembled WGS sequence"/>
</dbReference>
<comment type="similarity">
    <text evidence="1 6">Belongs to the peptidase M42 family.</text>
</comment>
<keyword evidence="4" id="KW-0479">Metal-binding</keyword>
<evidence type="ECO:0000256" key="3">
    <source>
        <dbReference type="ARBA" id="ARBA00022670"/>
    </source>
</evidence>
<dbReference type="InterPro" id="IPR051464">
    <property type="entry name" value="Peptidase_M42_aminopept"/>
</dbReference>
<evidence type="ECO:0000256" key="6">
    <source>
        <dbReference type="PIRNR" id="PIRNR001123"/>
    </source>
</evidence>
<dbReference type="Pfam" id="PF05343">
    <property type="entry name" value="Peptidase_M42"/>
    <property type="match status" value="1"/>
</dbReference>
<evidence type="ECO:0000313" key="8">
    <source>
        <dbReference type="Proteomes" id="UP001501195"/>
    </source>
</evidence>
<dbReference type="PANTHER" id="PTHR32481:SF0">
    <property type="entry name" value="AMINOPEPTIDASE YPDE-RELATED"/>
    <property type="match status" value="1"/>
</dbReference>
<accession>A0ABP9HKX8</accession>
<dbReference type="InterPro" id="IPR008007">
    <property type="entry name" value="Peptidase_M42"/>
</dbReference>
<keyword evidence="2" id="KW-0031">Aminopeptidase</keyword>
<keyword evidence="5" id="KW-0378">Hydrolase</keyword>
<dbReference type="InterPro" id="IPR023367">
    <property type="entry name" value="Peptidase_M42_dom2"/>
</dbReference>
<dbReference type="Gene3D" id="3.40.630.10">
    <property type="entry name" value="Zn peptidases"/>
    <property type="match status" value="1"/>
</dbReference>
<dbReference type="Gene3D" id="2.40.30.40">
    <property type="entry name" value="Peptidase M42, domain 2"/>
    <property type="match status" value="1"/>
</dbReference>
<keyword evidence="3" id="KW-0645">Protease</keyword>
<evidence type="ECO:0000313" key="7">
    <source>
        <dbReference type="EMBL" id="GAA4972970.1"/>
    </source>
</evidence>
<dbReference type="EMBL" id="BAABIL010000170">
    <property type="protein sequence ID" value="GAA4972970.1"/>
    <property type="molecule type" value="Genomic_DNA"/>
</dbReference>
<evidence type="ECO:0000256" key="4">
    <source>
        <dbReference type="ARBA" id="ARBA00022723"/>
    </source>
</evidence>
<reference evidence="8" key="1">
    <citation type="journal article" date="2019" name="Int. J. Syst. Evol. Microbiol.">
        <title>The Global Catalogue of Microorganisms (GCM) 10K type strain sequencing project: providing services to taxonomists for standard genome sequencing and annotation.</title>
        <authorList>
            <consortium name="The Broad Institute Genomics Platform"/>
            <consortium name="The Broad Institute Genome Sequencing Center for Infectious Disease"/>
            <person name="Wu L."/>
            <person name="Ma J."/>
        </authorList>
    </citation>
    <scope>NUCLEOTIDE SEQUENCE [LARGE SCALE GENOMIC DNA]</scope>
    <source>
        <strain evidence="8">JCM 18126</strain>
    </source>
</reference>
<keyword evidence="8" id="KW-1185">Reference proteome</keyword>
<dbReference type="PIRSF" id="PIRSF001123">
    <property type="entry name" value="PepA_GA"/>
    <property type="match status" value="1"/>
</dbReference>
<dbReference type="SUPFAM" id="SSF101821">
    <property type="entry name" value="Aminopeptidase/glucanase lid domain"/>
    <property type="match status" value="1"/>
</dbReference>
<organism evidence="7 8">
    <name type="scientific">Kineococcus glutinatus</name>
    <dbReference type="NCBI Taxonomy" id="1070872"/>
    <lineage>
        <taxon>Bacteria</taxon>
        <taxon>Bacillati</taxon>
        <taxon>Actinomycetota</taxon>
        <taxon>Actinomycetes</taxon>
        <taxon>Kineosporiales</taxon>
        <taxon>Kineosporiaceae</taxon>
        <taxon>Kineococcus</taxon>
    </lineage>
</organism>
<evidence type="ECO:0000256" key="2">
    <source>
        <dbReference type="ARBA" id="ARBA00022438"/>
    </source>
</evidence>
<protein>
    <submittedName>
        <fullName evidence="7">M20/M25/M40 family metallo-hydrolase</fullName>
    </submittedName>
</protein>